<evidence type="ECO:0000256" key="9">
    <source>
        <dbReference type="ARBA" id="ARBA00023180"/>
    </source>
</evidence>
<feature type="compositionally biased region" description="Polar residues" evidence="11">
    <location>
        <begin position="492"/>
        <end position="510"/>
    </location>
</feature>
<feature type="region of interest" description="Disordered" evidence="11">
    <location>
        <begin position="461"/>
        <end position="510"/>
    </location>
</feature>
<dbReference type="GO" id="GO:0005886">
    <property type="term" value="C:plasma membrane"/>
    <property type="evidence" value="ECO:0007669"/>
    <property type="project" value="UniProtKB-SubCell"/>
</dbReference>
<evidence type="ECO:0000256" key="8">
    <source>
        <dbReference type="ARBA" id="ARBA00023170"/>
    </source>
</evidence>
<evidence type="ECO:0000256" key="2">
    <source>
        <dbReference type="ARBA" id="ARBA00010663"/>
    </source>
</evidence>
<keyword evidence="10" id="KW-0807">Transducer</keyword>
<feature type="compositionally biased region" description="Polar residues" evidence="11">
    <location>
        <begin position="529"/>
        <end position="546"/>
    </location>
</feature>
<dbReference type="Proteomes" id="UP000770661">
    <property type="component" value="Unassembled WGS sequence"/>
</dbReference>
<dbReference type="GO" id="GO:0007189">
    <property type="term" value="P:adenylate cyclase-activating G protein-coupled receptor signaling pathway"/>
    <property type="evidence" value="ECO:0007669"/>
    <property type="project" value="TreeGrafter"/>
</dbReference>
<dbReference type="SUPFAM" id="SSF81321">
    <property type="entry name" value="Family A G protein-coupled receptor-like"/>
    <property type="match status" value="1"/>
</dbReference>
<comment type="subcellular location">
    <subcellularLocation>
        <location evidence="1">Cell membrane</location>
        <topology evidence="1">Multi-pass membrane protein</topology>
    </subcellularLocation>
</comment>
<feature type="domain" description="G-protein coupled receptors family 1 profile" evidence="13">
    <location>
        <begin position="1"/>
        <end position="355"/>
    </location>
</feature>
<sequence length="852" mass="94753">MGWYNDKHYEEVCYFVEVMSYNYLVFIYFLTIIIPGLLMAVFYTHIYTVVLKQLRQIAAQEPQGDTASVGTQGSQRQRSHIFRSNSRGQVSESSRYDPHRASTNTNLANQHADLQLSPSPQRPHPRHHLNDSLHQYLVHLQSKDRRRSSLEEADSCHQDDNSKDTMKCKEDMDAVDKAVNIVDKSKNTDTRNSNLTLDHQPVLARSRTTSIKVDFEASKKDTLRLPPSYGEEAWRLLPSERRKSGQEDMKSYRRSSDGHSRRSSEGHSRRSSEAHSRRGSTLSYVIYQVTHASRREVKAAKSLSIIVLFFFISWFPLYTINCVKKFCHGCDPSSSVMVFTIILSHLNSAINPFLYAYHMQDFRLALKTFILHNILRRPVALDKTFNRSLASLHHHSIMHRVNVNDACLTNLHTPRSHNSPASGSPLPGMSMDGIRSRSSTLGSYGPWDSYRALSTSASFPSSPAFTTPSSVAAHSTDISSHRPRAAILNSHDGPTSTMNTHGAADDSSQQPLLPSAVTLYVPTTHHGHTLNSSTPSHKLSAGQQSHLNTSDVSIPLLTGVADTTNVEVTISHPEWSLDHDQQFMSEVENVSKATMQIEDHVMEPKEVNSFHSCPESLQTTVDMTNPKVETVDDNVQLMCDTTLTDNSPSTNTNTEHQDSNKWEGHLSYLDDATPIPLAPTASIETLQDSLCNGTSQPDEDDIEAASVDEGVLARKASDGVSIQAKEVIDASGIDHSNAQTPTSLFSNGSACGPMHSSPEDGLSSHTCPMPLGPETLIPHVTESEPSLLLRELGKYLPKILQKREGSQRPRFFRLRNWWSQDSRHKSYHGMSPDSGDASLNRRARSISGAIGT</sequence>
<feature type="transmembrane region" description="Helical" evidence="12">
    <location>
        <begin position="20"/>
        <end position="46"/>
    </location>
</feature>
<evidence type="ECO:0000256" key="6">
    <source>
        <dbReference type="ARBA" id="ARBA00023040"/>
    </source>
</evidence>
<evidence type="ECO:0000256" key="11">
    <source>
        <dbReference type="SAM" id="MobiDB-lite"/>
    </source>
</evidence>
<comment type="caution">
    <text evidence="14">The sequence shown here is derived from an EMBL/GenBank/DDBJ whole genome shotgun (WGS) entry which is preliminary data.</text>
</comment>
<dbReference type="Pfam" id="PF00001">
    <property type="entry name" value="7tm_1"/>
    <property type="match status" value="1"/>
</dbReference>
<evidence type="ECO:0000313" key="15">
    <source>
        <dbReference type="Proteomes" id="UP000770661"/>
    </source>
</evidence>
<evidence type="ECO:0000256" key="12">
    <source>
        <dbReference type="SAM" id="Phobius"/>
    </source>
</evidence>
<feature type="compositionally biased region" description="Polar residues" evidence="11">
    <location>
        <begin position="63"/>
        <end position="93"/>
    </location>
</feature>
<keyword evidence="9" id="KW-0325">Glycoprotein</keyword>
<dbReference type="InterPro" id="IPR000276">
    <property type="entry name" value="GPCR_Rhodpsn"/>
</dbReference>
<keyword evidence="7 12" id="KW-0472">Membrane</keyword>
<dbReference type="PANTHER" id="PTHR24246">
    <property type="entry name" value="OLFACTORY RECEPTOR AND ADENOSINE RECEPTOR"/>
    <property type="match status" value="1"/>
</dbReference>
<dbReference type="Gene3D" id="1.20.1070.10">
    <property type="entry name" value="Rhodopsin 7-helix transmembrane proteins"/>
    <property type="match status" value="2"/>
</dbReference>
<name>A0A8J8W980_CHIOP</name>
<evidence type="ECO:0000313" key="14">
    <source>
        <dbReference type="EMBL" id="KAG0693162.1"/>
    </source>
</evidence>
<dbReference type="OrthoDB" id="9445642at2759"/>
<reference evidence="14" key="1">
    <citation type="submission" date="2020-07" db="EMBL/GenBank/DDBJ databases">
        <title>The High-quality genome of the commercially important snow crab, Chionoecetes opilio.</title>
        <authorList>
            <person name="Jeong J.-H."/>
            <person name="Ryu S."/>
        </authorList>
    </citation>
    <scope>NUCLEOTIDE SEQUENCE</scope>
    <source>
        <strain evidence="14">MADBK_172401_WGS</strain>
        <tissue evidence="14">Digestive gland</tissue>
    </source>
</reference>
<evidence type="ECO:0000256" key="10">
    <source>
        <dbReference type="ARBA" id="ARBA00023224"/>
    </source>
</evidence>
<dbReference type="AlphaFoldDB" id="A0A8J8W980"/>
<evidence type="ECO:0000259" key="13">
    <source>
        <dbReference type="PROSITE" id="PS50262"/>
    </source>
</evidence>
<feature type="region of interest" description="Disordered" evidence="11">
    <location>
        <begin position="525"/>
        <end position="546"/>
    </location>
</feature>
<protein>
    <submittedName>
        <fullName evidence="14">Adenosine receptor A2a</fullName>
    </submittedName>
</protein>
<keyword evidence="5 12" id="KW-1133">Transmembrane helix</keyword>
<keyword evidence="4 12" id="KW-0812">Transmembrane</keyword>
<evidence type="ECO:0000256" key="4">
    <source>
        <dbReference type="ARBA" id="ARBA00022692"/>
    </source>
</evidence>
<feature type="transmembrane region" description="Helical" evidence="12">
    <location>
        <begin position="303"/>
        <end position="320"/>
    </location>
</feature>
<accession>A0A8J8W980</accession>
<evidence type="ECO:0000256" key="3">
    <source>
        <dbReference type="ARBA" id="ARBA00022475"/>
    </source>
</evidence>
<keyword evidence="8 14" id="KW-0675">Receptor</keyword>
<dbReference type="EMBL" id="JACEEZ010026366">
    <property type="protein sequence ID" value="KAG0693162.1"/>
    <property type="molecule type" value="Genomic_DNA"/>
</dbReference>
<keyword evidence="6" id="KW-0297">G-protein coupled receptor</keyword>
<dbReference type="PANTHER" id="PTHR24246:SF27">
    <property type="entry name" value="ADENOSINE RECEPTOR, ISOFORM A"/>
    <property type="match status" value="1"/>
</dbReference>
<evidence type="ECO:0000256" key="1">
    <source>
        <dbReference type="ARBA" id="ARBA00004651"/>
    </source>
</evidence>
<dbReference type="PROSITE" id="PS50262">
    <property type="entry name" value="G_PROTEIN_RECEP_F1_2"/>
    <property type="match status" value="1"/>
</dbReference>
<dbReference type="PRINTS" id="PR00237">
    <property type="entry name" value="GPCRRHODOPSN"/>
</dbReference>
<keyword evidence="3" id="KW-1003">Cell membrane</keyword>
<feature type="compositionally biased region" description="Low complexity" evidence="11">
    <location>
        <begin position="461"/>
        <end position="470"/>
    </location>
</feature>
<proteinExistence type="inferred from homology"/>
<gene>
    <name evidence="14" type="primary">ADORA2A</name>
    <name evidence="14" type="ORF">GWK47_027628</name>
</gene>
<dbReference type="InterPro" id="IPR017452">
    <property type="entry name" value="GPCR_Rhodpsn_7TM"/>
</dbReference>
<feature type="region of interest" description="Disordered" evidence="11">
    <location>
        <begin position="236"/>
        <end position="276"/>
    </location>
</feature>
<feature type="region of interest" description="Disordered" evidence="11">
    <location>
        <begin position="62"/>
        <end position="103"/>
    </location>
</feature>
<evidence type="ECO:0000256" key="7">
    <source>
        <dbReference type="ARBA" id="ARBA00023136"/>
    </source>
</evidence>
<feature type="region of interest" description="Disordered" evidence="11">
    <location>
        <begin position="142"/>
        <end position="165"/>
    </location>
</feature>
<keyword evidence="15" id="KW-1185">Reference proteome</keyword>
<evidence type="ECO:0000256" key="5">
    <source>
        <dbReference type="ARBA" id="ARBA00022989"/>
    </source>
</evidence>
<comment type="similarity">
    <text evidence="2">Belongs to the G-protein coupled receptor 1 family.</text>
</comment>
<dbReference type="GO" id="GO:0001973">
    <property type="term" value="P:G protein-coupled adenosine receptor signaling pathway"/>
    <property type="evidence" value="ECO:0007669"/>
    <property type="project" value="TreeGrafter"/>
</dbReference>
<organism evidence="14 15">
    <name type="scientific">Chionoecetes opilio</name>
    <name type="common">Atlantic snow crab</name>
    <name type="synonym">Cancer opilio</name>
    <dbReference type="NCBI Taxonomy" id="41210"/>
    <lineage>
        <taxon>Eukaryota</taxon>
        <taxon>Metazoa</taxon>
        <taxon>Ecdysozoa</taxon>
        <taxon>Arthropoda</taxon>
        <taxon>Crustacea</taxon>
        <taxon>Multicrustacea</taxon>
        <taxon>Malacostraca</taxon>
        <taxon>Eumalacostraca</taxon>
        <taxon>Eucarida</taxon>
        <taxon>Decapoda</taxon>
        <taxon>Pleocyemata</taxon>
        <taxon>Brachyura</taxon>
        <taxon>Eubrachyura</taxon>
        <taxon>Majoidea</taxon>
        <taxon>Majidae</taxon>
        <taxon>Chionoecetes</taxon>
    </lineage>
</organism>
<dbReference type="GO" id="GO:0004930">
    <property type="term" value="F:G protein-coupled receptor activity"/>
    <property type="evidence" value="ECO:0007669"/>
    <property type="project" value="UniProtKB-KW"/>
</dbReference>